<dbReference type="Proteomes" id="UP001358586">
    <property type="component" value="Chromosome 4"/>
</dbReference>
<sequence>MSLIHSILKGRKIDVGTILHKEITNCATRQIGILVFPSLVMLLCQQRGIVPRDGEKVLENKNPINEAFIERMTRGKDMSILKEVETSKTRKGKTKADSKYVEKMVNSINNRQIRLVATIEDIEKSHNLFYAYTKAWNSSIVTTLSKFSPSRLPKFPMFRPIIQNYELSSADDDLEDRDRSVAFAPIVQVSDNDKEEESRDIEECLQKIDSLFEDGIFADQEDTIVEKEVAATKKEVVAEEEEVTEDEKKVEEDSVVNIVTAPDSMGTNIDNLE</sequence>
<evidence type="ECO:0000313" key="2">
    <source>
        <dbReference type="EMBL" id="KAK5835882.1"/>
    </source>
</evidence>
<proteinExistence type="predicted"/>
<accession>A0ABR0QA71</accession>
<name>A0ABR0QA71_GOSAR</name>
<evidence type="ECO:0000256" key="1">
    <source>
        <dbReference type="SAM" id="Coils"/>
    </source>
</evidence>
<protein>
    <submittedName>
        <fullName evidence="2">Uncharacterized protein</fullName>
    </submittedName>
</protein>
<keyword evidence="3" id="KW-1185">Reference proteome</keyword>
<dbReference type="EMBL" id="JARKNE010000004">
    <property type="protein sequence ID" value="KAK5835882.1"/>
    <property type="molecule type" value="Genomic_DNA"/>
</dbReference>
<organism evidence="2 3">
    <name type="scientific">Gossypium arboreum</name>
    <name type="common">Tree cotton</name>
    <name type="synonym">Gossypium nanking</name>
    <dbReference type="NCBI Taxonomy" id="29729"/>
    <lineage>
        <taxon>Eukaryota</taxon>
        <taxon>Viridiplantae</taxon>
        <taxon>Streptophyta</taxon>
        <taxon>Embryophyta</taxon>
        <taxon>Tracheophyta</taxon>
        <taxon>Spermatophyta</taxon>
        <taxon>Magnoliopsida</taxon>
        <taxon>eudicotyledons</taxon>
        <taxon>Gunneridae</taxon>
        <taxon>Pentapetalae</taxon>
        <taxon>rosids</taxon>
        <taxon>malvids</taxon>
        <taxon>Malvales</taxon>
        <taxon>Malvaceae</taxon>
        <taxon>Malvoideae</taxon>
        <taxon>Gossypium</taxon>
    </lineage>
</organism>
<gene>
    <name evidence="2" type="ORF">PVK06_011596</name>
</gene>
<comment type="caution">
    <text evidence="2">The sequence shown here is derived from an EMBL/GenBank/DDBJ whole genome shotgun (WGS) entry which is preliminary data.</text>
</comment>
<reference evidence="2 3" key="1">
    <citation type="submission" date="2023-03" db="EMBL/GenBank/DDBJ databases">
        <title>WGS of Gossypium arboreum.</title>
        <authorList>
            <person name="Yu D."/>
        </authorList>
    </citation>
    <scope>NUCLEOTIDE SEQUENCE [LARGE SCALE GENOMIC DNA]</scope>
    <source>
        <tissue evidence="2">Leaf</tissue>
    </source>
</reference>
<keyword evidence="1" id="KW-0175">Coiled coil</keyword>
<feature type="coiled-coil region" evidence="1">
    <location>
        <begin position="194"/>
        <end position="249"/>
    </location>
</feature>
<evidence type="ECO:0000313" key="3">
    <source>
        <dbReference type="Proteomes" id="UP001358586"/>
    </source>
</evidence>